<comment type="caution">
    <text evidence="2">The sequence shown here is derived from an EMBL/GenBank/DDBJ whole genome shotgun (WGS) entry which is preliminary data.</text>
</comment>
<dbReference type="InterPro" id="IPR015943">
    <property type="entry name" value="WD40/YVTN_repeat-like_dom_sf"/>
</dbReference>
<evidence type="ECO:0000313" key="2">
    <source>
        <dbReference type="EMBL" id="KMQ71852.1"/>
    </source>
</evidence>
<proteinExistence type="predicted"/>
<dbReference type="Gene3D" id="2.130.10.10">
    <property type="entry name" value="YVTN repeat-like/Quinoprotein amine dehydrogenase"/>
    <property type="match status" value="1"/>
</dbReference>
<evidence type="ECO:0000313" key="3">
    <source>
        <dbReference type="Proteomes" id="UP000035900"/>
    </source>
</evidence>
<gene>
    <name evidence="2" type="ORF">ACM44_04235</name>
</gene>
<keyword evidence="3" id="KW-1185">Reference proteome</keyword>
<dbReference type="RefSeq" id="WP_048498819.1">
    <property type="nucleotide sequence ID" value="NZ_LFNG01000005.1"/>
</dbReference>
<dbReference type="EMBL" id="LFNG01000005">
    <property type="protein sequence ID" value="KMQ71852.1"/>
    <property type="molecule type" value="Genomic_DNA"/>
</dbReference>
<dbReference type="GO" id="GO:0016787">
    <property type="term" value="F:hydrolase activity"/>
    <property type="evidence" value="ECO:0007669"/>
    <property type="project" value="UniProtKB-KW"/>
</dbReference>
<reference evidence="2 3" key="1">
    <citation type="journal article" date="2004" name="Int. J. Syst. Evol. Microbiol.">
        <title>Kaistella koreensis gen. nov., sp. nov., a novel member of the Chryseobacterium-Bergeyella-Riemerella branch.</title>
        <authorList>
            <person name="Kim M.K."/>
            <person name="Im W.T."/>
            <person name="Shin Y.K."/>
            <person name="Lim J.H."/>
            <person name="Kim S.H."/>
            <person name="Lee B.C."/>
            <person name="Park M.Y."/>
            <person name="Lee K.Y."/>
            <person name="Lee S.T."/>
        </authorList>
    </citation>
    <scope>NUCLEOTIDE SEQUENCE [LARGE SCALE GENOMIC DNA]</scope>
    <source>
        <strain evidence="2 3">CCUG 49689</strain>
    </source>
</reference>
<feature type="signal peptide" evidence="1">
    <location>
        <begin position="1"/>
        <end position="19"/>
    </location>
</feature>
<evidence type="ECO:0000256" key="1">
    <source>
        <dbReference type="SAM" id="SignalP"/>
    </source>
</evidence>
<dbReference type="STRING" id="1304281.ACM44_04235"/>
<dbReference type="Proteomes" id="UP000035900">
    <property type="component" value="Unassembled WGS sequence"/>
</dbReference>
<dbReference type="OrthoDB" id="9813892at2"/>
<feature type="chain" id="PRO_5005289563" evidence="1">
    <location>
        <begin position="20"/>
        <end position="342"/>
    </location>
</feature>
<dbReference type="PATRIC" id="fig|1304281.5.peg.914"/>
<organism evidence="2 3">
    <name type="scientific">Chryseobacterium koreense CCUG 49689</name>
    <dbReference type="NCBI Taxonomy" id="1304281"/>
    <lineage>
        <taxon>Bacteria</taxon>
        <taxon>Pseudomonadati</taxon>
        <taxon>Bacteroidota</taxon>
        <taxon>Flavobacteriia</taxon>
        <taxon>Flavobacteriales</taxon>
        <taxon>Weeksellaceae</taxon>
        <taxon>Chryseobacterium group</taxon>
        <taxon>Chryseobacterium</taxon>
    </lineage>
</organism>
<protein>
    <submittedName>
        <fullName evidence="2">Glycosyl hydrolase</fullName>
    </submittedName>
</protein>
<sequence>MKKLTLIWTLILFHGFAFAQKVELQTLLKDKISIRAIQIWKGKVWYSGTDSKFGYVSLKDTADKKQMRLSDEKLEFRTLAQSSRYFEAINILSPAYLFRIDKKSLKVSLFFTDKKKTAFFDSFIYDKFDRGVAISDPNEFGSANPLIFSNPAPSDIGKKVKPGLPKYFPGEAHFAASNSNIAMKGNWVWIATGGAKARIFKFHWNSFYNWKAYETPFIQGTSSQGIYSIDFYDKNFGIAVGGDYTKQAENINNIATTNDGGETWQIQASGQNGGYKTCVKFRPKSKGKDIIAVGDQNIEFSQDYGKTWKTISEEKGLYVCEWIDGNTLVFAGKDRIVKMTLR</sequence>
<name>A0A0J7J0Q0_9FLAO</name>
<keyword evidence="2" id="KW-0378">Hydrolase</keyword>
<dbReference type="SUPFAM" id="SSF110296">
    <property type="entry name" value="Oligoxyloglucan reducing end-specific cellobiohydrolase"/>
    <property type="match status" value="1"/>
</dbReference>
<dbReference type="AlphaFoldDB" id="A0A0J7J0Q0"/>
<keyword evidence="1" id="KW-0732">Signal</keyword>
<accession>A0A0J7J0Q0</accession>